<reference evidence="2 3" key="1">
    <citation type="submission" date="2019-02" db="EMBL/GenBank/DDBJ databases">
        <title>Deep-cultivation of Planctomycetes and their phenomic and genomic characterization uncovers novel biology.</title>
        <authorList>
            <person name="Wiegand S."/>
            <person name="Jogler M."/>
            <person name="Boedeker C."/>
            <person name="Pinto D."/>
            <person name="Vollmers J."/>
            <person name="Rivas-Marin E."/>
            <person name="Kohn T."/>
            <person name="Peeters S.H."/>
            <person name="Heuer A."/>
            <person name="Rast P."/>
            <person name="Oberbeckmann S."/>
            <person name="Bunk B."/>
            <person name="Jeske O."/>
            <person name="Meyerdierks A."/>
            <person name="Storesund J.E."/>
            <person name="Kallscheuer N."/>
            <person name="Luecker S."/>
            <person name="Lage O.M."/>
            <person name="Pohl T."/>
            <person name="Merkel B.J."/>
            <person name="Hornburger P."/>
            <person name="Mueller R.-W."/>
            <person name="Bruemmer F."/>
            <person name="Labrenz M."/>
            <person name="Spormann A.M."/>
            <person name="Op den Camp H."/>
            <person name="Overmann J."/>
            <person name="Amann R."/>
            <person name="Jetten M.S.M."/>
            <person name="Mascher T."/>
            <person name="Medema M.H."/>
            <person name="Devos D.P."/>
            <person name="Kaster A.-K."/>
            <person name="Ovreas L."/>
            <person name="Rohde M."/>
            <person name="Galperin M.Y."/>
            <person name="Jogler C."/>
        </authorList>
    </citation>
    <scope>NUCLEOTIDE SEQUENCE [LARGE SCALE GENOMIC DNA]</scope>
    <source>
        <strain evidence="2 3">Pla133</strain>
    </source>
</reference>
<sequence precursor="true">MRSKNALLSLAASLVLGSTALADGATLSLDFAQYEPDQEILLTLTGEPGDVAHLLASNGAATVVLPGLATLGVDLGAGLQILNLGYIPASGVLTATCDLSCGSPLLEAPCFLQVVTIDPADAGLCVTEVVVLSGAASDCGLCPADPQPDAALTASDRDFGLRLAGLGALENFRFAGGGEFAEFGDGSASVTGILVAVDDADCKLYLDLDLELRVNPLDASYPPAGSPVQDLFPGAYEQNGGPIDTDLWHYYIVTRGTAEGLGGDCLGARLDFFPGATPAQVGQGANGLNGGYGLSADLAWRVDTQPTTGTTLGAEGMGDIAIDVGTCPMGDDGPICVTYAEAGGQYCTSGDHAVWFAELGAYWRFVGGTGDLFEAPDGTATLSGEIYNTQSPNQRFCVDVFLSGLVEPGDANYPPAGSPKLGLCDNLYASHGGPVDPSTFHYYTETTGVLIGKGDFDCAVVAIERKGPSFQIGVGANVKNANYGLSGWFDMTVLEQPCNGPHISDKNGDFNVDIVSCPTQVPNSLDPISHWDFEDQAGDKVVDRAGNMNLWLDEGHEHLNWVVDGHGRGIEFDQDASGDACIRTSSTGDATWMREAIQSSGEFTVQVAFQLDGQAHSYARLVSFSSGTALADRNFSLHAFPNGSPSMDTEYRLVSSSGVHHPKIGLSNSFKLGDLIVLAMCYDGEGVLRASVDGVKIASWNVGGDLSVWTDRMFQIGNESTENRAFAGVIYDVKIWNRPLSDAELQAESAGLHAGA</sequence>
<dbReference type="InterPro" id="IPR013320">
    <property type="entry name" value="ConA-like_dom_sf"/>
</dbReference>
<dbReference type="SUPFAM" id="SSF49899">
    <property type="entry name" value="Concanavalin A-like lectins/glucanases"/>
    <property type="match status" value="1"/>
</dbReference>
<dbReference type="Pfam" id="PF13385">
    <property type="entry name" value="Laminin_G_3"/>
    <property type="match status" value="1"/>
</dbReference>
<dbReference type="Proteomes" id="UP000316921">
    <property type="component" value="Chromosome"/>
</dbReference>
<evidence type="ECO:0000313" key="2">
    <source>
        <dbReference type="EMBL" id="QDU66911.1"/>
    </source>
</evidence>
<evidence type="ECO:0008006" key="4">
    <source>
        <dbReference type="Google" id="ProtNLM"/>
    </source>
</evidence>
<keyword evidence="1" id="KW-0732">Signal</keyword>
<gene>
    <name evidence="2" type="ORF">Pla133_19870</name>
</gene>
<dbReference type="RefSeq" id="WP_145064713.1">
    <property type="nucleotide sequence ID" value="NZ_CP036287.1"/>
</dbReference>
<feature type="signal peptide" evidence="1">
    <location>
        <begin position="1"/>
        <end position="22"/>
    </location>
</feature>
<dbReference type="Gene3D" id="2.60.120.200">
    <property type="match status" value="1"/>
</dbReference>
<accession>A0A518BIV1</accession>
<proteinExistence type="predicted"/>
<feature type="chain" id="PRO_5021900995" description="LamG-like jellyroll fold domain-containing protein" evidence="1">
    <location>
        <begin position="23"/>
        <end position="756"/>
    </location>
</feature>
<dbReference type="KEGG" id="pbap:Pla133_19870"/>
<organism evidence="2 3">
    <name type="scientific">Engelhardtia mirabilis</name>
    <dbReference type="NCBI Taxonomy" id="2528011"/>
    <lineage>
        <taxon>Bacteria</taxon>
        <taxon>Pseudomonadati</taxon>
        <taxon>Planctomycetota</taxon>
        <taxon>Planctomycetia</taxon>
        <taxon>Planctomycetia incertae sedis</taxon>
        <taxon>Engelhardtia</taxon>
    </lineage>
</organism>
<dbReference type="EMBL" id="CP036287">
    <property type="protein sequence ID" value="QDU66911.1"/>
    <property type="molecule type" value="Genomic_DNA"/>
</dbReference>
<name>A0A518BIV1_9BACT</name>
<keyword evidence="3" id="KW-1185">Reference proteome</keyword>
<evidence type="ECO:0000313" key="3">
    <source>
        <dbReference type="Proteomes" id="UP000316921"/>
    </source>
</evidence>
<evidence type="ECO:0000256" key="1">
    <source>
        <dbReference type="SAM" id="SignalP"/>
    </source>
</evidence>
<dbReference type="AlphaFoldDB" id="A0A518BIV1"/>
<protein>
    <recommendedName>
        <fullName evidence="4">LamG-like jellyroll fold domain-containing protein</fullName>
    </recommendedName>
</protein>